<gene>
    <name evidence="1" type="ORF">EHLA_2196</name>
</gene>
<evidence type="ECO:0000313" key="2">
    <source>
        <dbReference type="Proteomes" id="UP000217549"/>
    </source>
</evidence>
<proteinExistence type="predicted"/>
<keyword evidence="2" id="KW-1185">Reference proteome</keyword>
<protein>
    <submittedName>
        <fullName evidence="1">Recombinase NinB</fullName>
    </submittedName>
</protein>
<dbReference type="EMBL" id="LT907978">
    <property type="protein sequence ID" value="SOB72827.1"/>
    <property type="molecule type" value="Genomic_DNA"/>
</dbReference>
<evidence type="ECO:0000313" key="1">
    <source>
        <dbReference type="EMBL" id="SOB72827.1"/>
    </source>
</evidence>
<organism evidence="1 2">
    <name type="scientific">Anaerobutyricum hallii</name>
    <dbReference type="NCBI Taxonomy" id="39488"/>
    <lineage>
        <taxon>Bacteria</taxon>
        <taxon>Bacillati</taxon>
        <taxon>Bacillota</taxon>
        <taxon>Clostridia</taxon>
        <taxon>Lachnospirales</taxon>
        <taxon>Lachnospiraceae</taxon>
        <taxon>Anaerobutyricum</taxon>
    </lineage>
</organism>
<dbReference type="Gene3D" id="1.10.3790.10">
    <property type="entry name" value="NinB"/>
    <property type="match status" value="1"/>
</dbReference>
<name>A0A285PU94_9FIRM</name>
<sequence length="188" mass="21483">MDLTGKIKNLAVDYFSKKITVTLEINEAERFIKGVDELKKLEKLSIIIKPFRKKRSLSANAYFHVLVTKIAEKAGTSKAEAKNLMIGRYGQPELIKGDIAVLKTNVPTDIMYKKEDVHTVAIGRRLEKGKEVVFYRLMRGSHTYDSREMSELIKGTMQEAGDLGIETLTPRELEQIIGKWKPRKEEEK</sequence>
<dbReference type="InterPro" id="IPR036619">
    <property type="entry name" value="NinB_sf"/>
</dbReference>
<reference evidence="2" key="1">
    <citation type="submission" date="2017-09" db="EMBL/GenBank/DDBJ databases">
        <authorList>
            <person name="Shetty A S."/>
        </authorList>
    </citation>
    <scope>NUCLEOTIDE SEQUENCE [LARGE SCALE GENOMIC DNA]</scope>
</reference>
<dbReference type="Proteomes" id="UP000217549">
    <property type="component" value="Chromosome I"/>
</dbReference>
<dbReference type="RefSeq" id="WP_096240802.1">
    <property type="nucleotide sequence ID" value="NZ_LT907978.1"/>
</dbReference>
<dbReference type="AlphaFoldDB" id="A0A285PU94"/>
<accession>A0A285PU94</accession>
<dbReference type="KEGG" id="ehl:EHLA_2196"/>